<dbReference type="CDD" id="cd14014">
    <property type="entry name" value="STKc_PknB_like"/>
    <property type="match status" value="1"/>
</dbReference>
<gene>
    <name evidence="8" type="ORF">UABAM_06329</name>
</gene>
<dbReference type="InterPro" id="IPR011009">
    <property type="entry name" value="Kinase-like_dom_sf"/>
</dbReference>
<evidence type="ECO:0000313" key="8">
    <source>
        <dbReference type="EMBL" id="BBM87914.1"/>
    </source>
</evidence>
<proteinExistence type="predicted"/>
<keyword evidence="2" id="KW-0547">Nucleotide-binding</keyword>
<name>A0A5S9IU03_UABAM</name>
<dbReference type="PANTHER" id="PTHR43289">
    <property type="entry name" value="MITOGEN-ACTIVATED PROTEIN KINASE KINASE KINASE 20-RELATED"/>
    <property type="match status" value="1"/>
</dbReference>
<organism evidence="8 9">
    <name type="scientific">Uabimicrobium amorphum</name>
    <dbReference type="NCBI Taxonomy" id="2596890"/>
    <lineage>
        <taxon>Bacteria</taxon>
        <taxon>Pseudomonadati</taxon>
        <taxon>Planctomycetota</taxon>
        <taxon>Candidatus Uabimicrobiia</taxon>
        <taxon>Candidatus Uabimicrobiales</taxon>
        <taxon>Candidatus Uabimicrobiaceae</taxon>
        <taxon>Candidatus Uabimicrobium</taxon>
    </lineage>
</organism>
<dbReference type="Gene3D" id="3.30.200.20">
    <property type="entry name" value="Phosphorylase Kinase, domain 1"/>
    <property type="match status" value="1"/>
</dbReference>
<dbReference type="GO" id="GO:0005524">
    <property type="term" value="F:ATP binding"/>
    <property type="evidence" value="ECO:0007669"/>
    <property type="project" value="UniProtKB-KW"/>
</dbReference>
<feature type="transmembrane region" description="Helical" evidence="6">
    <location>
        <begin position="362"/>
        <end position="379"/>
    </location>
</feature>
<sequence>MHKKIGELIVEEGWITPEERDEVLAMQQEKRRSGAANVETLLGKLLEEQGLVTPTVIAEILDRQNNSFRDKFERLITEEETFDFAGYKVEQFIARGGMGMIYRVSSPKFRGPLVMKIMDLSTISEKVKKRFQREISIILRLSHPNIVQVFDYGELDGIDYLVMEYLEGETFDQIINNSSLHYSFWCQKFLVLLSAIQKIHENGIVHRDLKPQNIMYSKYKQFVVLDFGLGKIKDEITSLTSIEILGTPSYMSPEQTVPTTKQTFQVDIWSLGVILYQLLTQRLPFDEQTKRDLLHAIRNQEIVSPQVYNPEIPNALVEVCKKALNKNPENRYAQVKDMADALKKALAQKTSKPQKSLRYQKMMIYGLGCLTLAVMITFYQQVIVKRQKQQTPNVQNTNQPSANRQTTNDENTDGAKPSLHKQGSDTVNLEQGAHEKWRVRLEKMQREYPKNSRKVKDWQTFLRNFAQDNPYTDEDDKMRQTARKRVEVLRKNIHKKKWHIRLGKMEREYPKNSSKVKDWQIFLRDFVQDNPYTDRDDKMRQTARTKIRTLQTYKKKIQQIMAQFSQVEKTPYVLINERIEAWQSFYDKIQRDIPYFFQDNHIRQKIKARILELNNEKLRNSQMLVILIVQNKEILAKCTAILQKEGFRTDVLNIKTSKNECIYYSRLESTPTLQQVQHICNIVAKFAHRKLHIKKIKIADKKEIRLKISD</sequence>
<evidence type="ECO:0000256" key="6">
    <source>
        <dbReference type="SAM" id="Phobius"/>
    </source>
</evidence>
<dbReference type="PANTHER" id="PTHR43289:SF6">
    <property type="entry name" value="SERINE_THREONINE-PROTEIN KINASE NEKL-3"/>
    <property type="match status" value="1"/>
</dbReference>
<dbReference type="SUPFAM" id="SSF160246">
    <property type="entry name" value="EspE N-terminal domain-like"/>
    <property type="match status" value="1"/>
</dbReference>
<reference evidence="8 9" key="1">
    <citation type="submission" date="2019-08" db="EMBL/GenBank/DDBJ databases">
        <title>Complete genome sequence of Candidatus Uab amorphum.</title>
        <authorList>
            <person name="Shiratori T."/>
            <person name="Suzuki S."/>
            <person name="Kakizawa Y."/>
            <person name="Ishida K."/>
        </authorList>
    </citation>
    <scope>NUCLEOTIDE SEQUENCE [LARGE SCALE GENOMIC DNA]</scope>
    <source>
        <strain evidence="8 9">SRT547</strain>
    </source>
</reference>
<keyword evidence="1" id="KW-0808">Transferase</keyword>
<dbReference type="InterPro" id="IPR000719">
    <property type="entry name" value="Prot_kinase_dom"/>
</dbReference>
<evidence type="ECO:0000256" key="4">
    <source>
        <dbReference type="ARBA" id="ARBA00022840"/>
    </source>
</evidence>
<keyword evidence="4" id="KW-0067">ATP-binding</keyword>
<feature type="domain" description="Protein kinase" evidence="7">
    <location>
        <begin position="87"/>
        <end position="346"/>
    </location>
</feature>
<dbReference type="Pfam" id="PF00069">
    <property type="entry name" value="Pkinase"/>
    <property type="match status" value="1"/>
</dbReference>
<dbReference type="PROSITE" id="PS50011">
    <property type="entry name" value="PROTEIN_KINASE_DOM"/>
    <property type="match status" value="1"/>
</dbReference>
<dbReference type="SMART" id="SM00220">
    <property type="entry name" value="S_TKc"/>
    <property type="match status" value="1"/>
</dbReference>
<evidence type="ECO:0000313" key="9">
    <source>
        <dbReference type="Proteomes" id="UP000326354"/>
    </source>
</evidence>
<dbReference type="PROSITE" id="PS00108">
    <property type="entry name" value="PROTEIN_KINASE_ST"/>
    <property type="match status" value="1"/>
</dbReference>
<dbReference type="InterPro" id="IPR037257">
    <property type="entry name" value="T2SS_E_N_sf"/>
</dbReference>
<evidence type="ECO:0000256" key="1">
    <source>
        <dbReference type="ARBA" id="ARBA00022679"/>
    </source>
</evidence>
<keyword evidence="6" id="KW-0812">Transmembrane</keyword>
<keyword evidence="6" id="KW-1133">Transmembrane helix</keyword>
<keyword evidence="6" id="KW-0472">Membrane</keyword>
<dbReference type="Proteomes" id="UP000326354">
    <property type="component" value="Chromosome"/>
</dbReference>
<protein>
    <submittedName>
        <fullName evidence="8">Protein kinase</fullName>
    </submittedName>
</protein>
<dbReference type="Gene3D" id="1.10.510.10">
    <property type="entry name" value="Transferase(Phosphotransferase) domain 1"/>
    <property type="match status" value="1"/>
</dbReference>
<evidence type="ECO:0000256" key="3">
    <source>
        <dbReference type="ARBA" id="ARBA00022777"/>
    </source>
</evidence>
<dbReference type="AlphaFoldDB" id="A0A5S9IU03"/>
<dbReference type="RefSeq" id="WP_151971906.1">
    <property type="nucleotide sequence ID" value="NZ_AP019860.1"/>
</dbReference>
<accession>A0A5S9IU03</accession>
<feature type="compositionally biased region" description="Low complexity" evidence="5">
    <location>
        <begin position="389"/>
        <end position="400"/>
    </location>
</feature>
<dbReference type="OrthoDB" id="9788659at2"/>
<dbReference type="EMBL" id="AP019860">
    <property type="protein sequence ID" value="BBM87914.1"/>
    <property type="molecule type" value="Genomic_DNA"/>
</dbReference>
<dbReference type="GO" id="GO:0004674">
    <property type="term" value="F:protein serine/threonine kinase activity"/>
    <property type="evidence" value="ECO:0007669"/>
    <property type="project" value="TreeGrafter"/>
</dbReference>
<dbReference type="InterPro" id="IPR008271">
    <property type="entry name" value="Ser/Thr_kinase_AS"/>
</dbReference>
<evidence type="ECO:0000256" key="5">
    <source>
        <dbReference type="SAM" id="MobiDB-lite"/>
    </source>
</evidence>
<evidence type="ECO:0000256" key="2">
    <source>
        <dbReference type="ARBA" id="ARBA00022741"/>
    </source>
</evidence>
<dbReference type="SUPFAM" id="SSF56112">
    <property type="entry name" value="Protein kinase-like (PK-like)"/>
    <property type="match status" value="1"/>
</dbReference>
<dbReference type="KEGG" id="uam:UABAM_06329"/>
<keyword evidence="3 8" id="KW-0418">Kinase</keyword>
<evidence type="ECO:0000259" key="7">
    <source>
        <dbReference type="PROSITE" id="PS50011"/>
    </source>
</evidence>
<keyword evidence="9" id="KW-1185">Reference proteome</keyword>
<feature type="region of interest" description="Disordered" evidence="5">
    <location>
        <begin position="388"/>
        <end position="428"/>
    </location>
</feature>